<evidence type="ECO:0000313" key="1">
    <source>
        <dbReference type="EMBL" id="KAK4395970.1"/>
    </source>
</evidence>
<protein>
    <submittedName>
        <fullName evidence="1">Retrovirus-related Pol polyprotein from transposon TNT 1-94</fullName>
    </submittedName>
</protein>
<proteinExistence type="predicted"/>
<gene>
    <name evidence="1" type="ORF">Sango_1751300</name>
</gene>
<dbReference type="AlphaFoldDB" id="A0AAE1WMC9"/>
<dbReference type="PANTHER" id="PTHR11439:SF470">
    <property type="entry name" value="CYSTEINE-RICH RLK (RECEPTOR-LIKE PROTEIN KINASE) 8"/>
    <property type="match status" value="1"/>
</dbReference>
<reference evidence="1" key="1">
    <citation type="submission" date="2020-06" db="EMBL/GenBank/DDBJ databases">
        <authorList>
            <person name="Li T."/>
            <person name="Hu X."/>
            <person name="Zhang T."/>
            <person name="Song X."/>
            <person name="Zhang H."/>
            <person name="Dai N."/>
            <person name="Sheng W."/>
            <person name="Hou X."/>
            <person name="Wei L."/>
        </authorList>
    </citation>
    <scope>NUCLEOTIDE SEQUENCE</scope>
    <source>
        <strain evidence="1">K16</strain>
        <tissue evidence="1">Leaf</tissue>
    </source>
</reference>
<dbReference type="CDD" id="cd09272">
    <property type="entry name" value="RNase_HI_RT_Ty1"/>
    <property type="match status" value="1"/>
</dbReference>
<evidence type="ECO:0000313" key="2">
    <source>
        <dbReference type="Proteomes" id="UP001289374"/>
    </source>
</evidence>
<dbReference type="Proteomes" id="UP001289374">
    <property type="component" value="Unassembled WGS sequence"/>
</dbReference>
<reference evidence="1" key="2">
    <citation type="journal article" date="2024" name="Plant">
        <title>Genomic evolution and insights into agronomic trait innovations of Sesamum species.</title>
        <authorList>
            <person name="Miao H."/>
            <person name="Wang L."/>
            <person name="Qu L."/>
            <person name="Liu H."/>
            <person name="Sun Y."/>
            <person name="Le M."/>
            <person name="Wang Q."/>
            <person name="Wei S."/>
            <person name="Zheng Y."/>
            <person name="Lin W."/>
            <person name="Duan Y."/>
            <person name="Cao H."/>
            <person name="Xiong S."/>
            <person name="Wang X."/>
            <person name="Wei L."/>
            <person name="Li C."/>
            <person name="Ma Q."/>
            <person name="Ju M."/>
            <person name="Zhao R."/>
            <person name="Li G."/>
            <person name="Mu C."/>
            <person name="Tian Q."/>
            <person name="Mei H."/>
            <person name="Zhang T."/>
            <person name="Gao T."/>
            <person name="Zhang H."/>
        </authorList>
    </citation>
    <scope>NUCLEOTIDE SEQUENCE</scope>
    <source>
        <strain evidence="1">K16</strain>
    </source>
</reference>
<sequence length="216" mass="23928">MLTASSGLPPTAALGNPSTTLANDLPIPLSKGKRSRTAHPLANSLFYQYLSPNYRAFSMSLSSVSIPNTYCETLRHPAWKMAMDEEMSALIEGGMGACGAARVSAETEYRAMAHTTTEILWLKNLLKELSFIYDGPVSMHCDNQATIHIASNSIFHERTKHIEIDCHFIREAVMSHKICTPFTPSSEQRADNFTKALGAKQFDILCDKLGIIDRYI</sequence>
<keyword evidence="2" id="KW-1185">Reference proteome</keyword>
<dbReference type="EMBL" id="JACGWL010000009">
    <property type="protein sequence ID" value="KAK4395970.1"/>
    <property type="molecule type" value="Genomic_DNA"/>
</dbReference>
<accession>A0AAE1WMC9</accession>
<dbReference type="PANTHER" id="PTHR11439">
    <property type="entry name" value="GAG-POL-RELATED RETROTRANSPOSON"/>
    <property type="match status" value="1"/>
</dbReference>
<name>A0AAE1WMC9_9LAMI</name>
<organism evidence="1 2">
    <name type="scientific">Sesamum angolense</name>
    <dbReference type="NCBI Taxonomy" id="2727404"/>
    <lineage>
        <taxon>Eukaryota</taxon>
        <taxon>Viridiplantae</taxon>
        <taxon>Streptophyta</taxon>
        <taxon>Embryophyta</taxon>
        <taxon>Tracheophyta</taxon>
        <taxon>Spermatophyta</taxon>
        <taxon>Magnoliopsida</taxon>
        <taxon>eudicotyledons</taxon>
        <taxon>Gunneridae</taxon>
        <taxon>Pentapetalae</taxon>
        <taxon>asterids</taxon>
        <taxon>lamiids</taxon>
        <taxon>Lamiales</taxon>
        <taxon>Pedaliaceae</taxon>
        <taxon>Sesamum</taxon>
    </lineage>
</organism>
<comment type="caution">
    <text evidence="1">The sequence shown here is derived from an EMBL/GenBank/DDBJ whole genome shotgun (WGS) entry which is preliminary data.</text>
</comment>